<feature type="region of interest" description="Disordered" evidence="1">
    <location>
        <begin position="91"/>
        <end position="121"/>
    </location>
</feature>
<dbReference type="InterPro" id="IPR047773">
    <property type="entry name" value="YHYH_dom_bact"/>
</dbReference>
<name>A0A7W3YUD3_9GAMM</name>
<evidence type="ECO:0000313" key="3">
    <source>
        <dbReference type="EMBL" id="MBB1115728.1"/>
    </source>
</evidence>
<sequence>MAGARWFWGTVLMVVFLPVVAHPGGLNREGCHNDRKNGGYHCHRGGGDGGGGSSGAASLRSSSLGFAPAAAARGRSGGVFRNCDEARAAGAAPVRRGDPGYGQHLDRDNDGIGCEPYRGRR</sequence>
<dbReference type="AlphaFoldDB" id="A0A7W3YUD3"/>
<dbReference type="Proteomes" id="UP000550609">
    <property type="component" value="Unassembled WGS sequence"/>
</dbReference>
<evidence type="ECO:0000256" key="1">
    <source>
        <dbReference type="SAM" id="MobiDB-lite"/>
    </source>
</evidence>
<proteinExistence type="predicted"/>
<evidence type="ECO:0000259" key="2">
    <source>
        <dbReference type="SMART" id="SM00894"/>
    </source>
</evidence>
<dbReference type="InterPro" id="IPR008613">
    <property type="entry name" value="Excalibur_Ca-bd_domain"/>
</dbReference>
<comment type="caution">
    <text evidence="3">The sequence shown here is derived from an EMBL/GenBank/DDBJ whole genome shotgun (WGS) entry which is preliminary data.</text>
</comment>
<feature type="region of interest" description="Disordered" evidence="1">
    <location>
        <begin position="37"/>
        <end position="60"/>
    </location>
</feature>
<gene>
    <name evidence="3" type="ORF">H4O09_01430</name>
</gene>
<accession>A0A7W3YUD3</accession>
<feature type="domain" description="Excalibur calcium-binding" evidence="2">
    <location>
        <begin position="79"/>
        <end position="115"/>
    </location>
</feature>
<protein>
    <submittedName>
        <fullName evidence="3">Excalibur calcium-binding domain-containing protein</fullName>
    </submittedName>
</protein>
<dbReference type="SMART" id="SM00894">
    <property type="entry name" value="Excalibur"/>
    <property type="match status" value="1"/>
</dbReference>
<organism evidence="3 4">
    <name type="scientific">Stenotrophomonas koreensis</name>
    <dbReference type="NCBI Taxonomy" id="266128"/>
    <lineage>
        <taxon>Bacteria</taxon>
        <taxon>Pseudomonadati</taxon>
        <taxon>Pseudomonadota</taxon>
        <taxon>Gammaproteobacteria</taxon>
        <taxon>Lysobacterales</taxon>
        <taxon>Lysobacteraceae</taxon>
        <taxon>Stenotrophomonas</taxon>
    </lineage>
</organism>
<dbReference type="EMBL" id="JACIUV010000001">
    <property type="protein sequence ID" value="MBB1115728.1"/>
    <property type="molecule type" value="Genomic_DNA"/>
</dbReference>
<evidence type="ECO:0000313" key="4">
    <source>
        <dbReference type="Proteomes" id="UP000550609"/>
    </source>
</evidence>
<reference evidence="3 4" key="1">
    <citation type="submission" date="2020-08" db="EMBL/GenBank/DDBJ databases">
        <title>Stenotrophomonas sp. W1S232.</title>
        <authorList>
            <person name="Deng Y."/>
        </authorList>
    </citation>
    <scope>NUCLEOTIDE SEQUENCE [LARGE SCALE GENOMIC DNA]</scope>
    <source>
        <strain evidence="3 4">W1S232</strain>
    </source>
</reference>
<dbReference type="NCBIfam" id="NF033223">
    <property type="entry name" value="YHYH_alt"/>
    <property type="match status" value="1"/>
</dbReference>
<dbReference type="Pfam" id="PF05901">
    <property type="entry name" value="Excalibur"/>
    <property type="match status" value="1"/>
</dbReference>
<dbReference type="RefSeq" id="WP_182621481.1">
    <property type="nucleotide sequence ID" value="NZ_JACIUV010000001.1"/>
</dbReference>